<dbReference type="InterPro" id="IPR038109">
    <property type="entry name" value="DNA_bind_recomb_sf"/>
</dbReference>
<name>A0A7T5JNF3_9BACL</name>
<evidence type="ECO:0000256" key="2">
    <source>
        <dbReference type="ARBA" id="ARBA00023125"/>
    </source>
</evidence>
<sequence>MNVVTYLRVSSKQQSERELSIPAQREAIQRYADQKGWTIVEEFVDESKSAKTADRPAFQQMIAKAKQPQKNFQAILVHKFDRFSRSREDHIIYKALLRKQGIFVYSATEQTEPDTPHGMLLEGMLEVISEFYNLNLKNETLKGMKENASRGFHCGGRIPYGYRTIVVDGHVTLIPGERHEVEAIHLIFQLAADGMGGKKIAHILNEYSLAHADDRRWSPSSVLSILGNQVYLGHRIWNKRTKGMTQFKDEDEWIITPNSHPPLISQQQWDSAHTELQRRKKSK</sequence>
<evidence type="ECO:0000259" key="8">
    <source>
        <dbReference type="PROSITE" id="PS51737"/>
    </source>
</evidence>
<dbReference type="InterPro" id="IPR006119">
    <property type="entry name" value="Resolv_N"/>
</dbReference>
<gene>
    <name evidence="9" type="ORF">JD108_19505</name>
    <name evidence="10" type="ORF">KDJ56_19440</name>
</gene>
<organism evidence="9 11">
    <name type="scientific">Brevibacillus composti</name>
    <dbReference type="NCBI Taxonomy" id="2796470"/>
    <lineage>
        <taxon>Bacteria</taxon>
        <taxon>Bacillati</taxon>
        <taxon>Bacillota</taxon>
        <taxon>Bacilli</taxon>
        <taxon>Bacillales</taxon>
        <taxon>Paenibacillaceae</taxon>
        <taxon>Brevibacillus</taxon>
    </lineage>
</organism>
<dbReference type="InterPro" id="IPR036162">
    <property type="entry name" value="Resolvase-like_N_sf"/>
</dbReference>
<dbReference type="PROSITE" id="PS00397">
    <property type="entry name" value="RECOMBINASES_1"/>
    <property type="match status" value="1"/>
</dbReference>
<dbReference type="Proteomes" id="UP000677234">
    <property type="component" value="Chromosome"/>
</dbReference>
<dbReference type="SUPFAM" id="SSF53041">
    <property type="entry name" value="Resolvase-like"/>
    <property type="match status" value="1"/>
</dbReference>
<accession>A0A7T5JNF3</accession>
<feature type="active site" description="O-(5'-phospho-DNA)-serine intermediate" evidence="4 5">
    <location>
        <position position="10"/>
    </location>
</feature>
<keyword evidence="2" id="KW-0238">DNA-binding</keyword>
<dbReference type="InterPro" id="IPR011109">
    <property type="entry name" value="DNA_bind_recombinase_dom"/>
</dbReference>
<evidence type="ECO:0000256" key="3">
    <source>
        <dbReference type="ARBA" id="ARBA00023172"/>
    </source>
</evidence>
<dbReference type="Pfam" id="PF07508">
    <property type="entry name" value="Recombinase"/>
    <property type="match status" value="1"/>
</dbReference>
<dbReference type="SMART" id="SM00857">
    <property type="entry name" value="Resolvase"/>
    <property type="match status" value="1"/>
</dbReference>
<dbReference type="CDD" id="cd00338">
    <property type="entry name" value="Ser_Recombinase"/>
    <property type="match status" value="1"/>
</dbReference>
<dbReference type="GO" id="GO:0000150">
    <property type="term" value="F:DNA strand exchange activity"/>
    <property type="evidence" value="ECO:0007669"/>
    <property type="project" value="InterPro"/>
</dbReference>
<dbReference type="Gene3D" id="3.40.50.1390">
    <property type="entry name" value="Resolvase, N-terminal catalytic domain"/>
    <property type="match status" value="1"/>
</dbReference>
<evidence type="ECO:0000256" key="6">
    <source>
        <dbReference type="SAM" id="MobiDB-lite"/>
    </source>
</evidence>
<keyword evidence="12" id="KW-1185">Reference proteome</keyword>
<dbReference type="Pfam" id="PF00239">
    <property type="entry name" value="Resolvase"/>
    <property type="match status" value="1"/>
</dbReference>
<dbReference type="GO" id="GO:0015074">
    <property type="term" value="P:DNA integration"/>
    <property type="evidence" value="ECO:0007669"/>
    <property type="project" value="UniProtKB-KW"/>
</dbReference>
<dbReference type="Proteomes" id="UP000595847">
    <property type="component" value="Chromosome"/>
</dbReference>
<dbReference type="EMBL" id="CP066308">
    <property type="protein sequence ID" value="QQE74012.1"/>
    <property type="molecule type" value="Genomic_DNA"/>
</dbReference>
<proteinExistence type="predicted"/>
<reference evidence="9 11" key="1">
    <citation type="submission" date="2020-12" db="EMBL/GenBank/DDBJ databases">
        <title>strain FJAT-54423T represents a novel species of the genus Brevibacillus.</title>
        <authorList>
            <person name="Tang R."/>
        </authorList>
    </citation>
    <scope>NUCLEOTIDE SEQUENCE [LARGE SCALE GENOMIC DNA]</scope>
    <source>
        <strain evidence="9 11">FJAT-54423</strain>
    </source>
</reference>
<dbReference type="PROSITE" id="PS51736">
    <property type="entry name" value="RECOMBINASES_3"/>
    <property type="match status" value="1"/>
</dbReference>
<evidence type="ECO:0000313" key="12">
    <source>
        <dbReference type="Proteomes" id="UP000677234"/>
    </source>
</evidence>
<feature type="domain" description="Resolvase/invertase-type recombinase catalytic" evidence="7">
    <location>
        <begin position="2"/>
        <end position="151"/>
    </location>
</feature>
<dbReference type="RefSeq" id="WP_198827601.1">
    <property type="nucleotide sequence ID" value="NZ_CP066308.1"/>
</dbReference>
<evidence type="ECO:0000313" key="10">
    <source>
        <dbReference type="EMBL" id="QUO41096.1"/>
    </source>
</evidence>
<dbReference type="AlphaFoldDB" id="A0A7T5JNF3"/>
<keyword evidence="1" id="KW-0229">DNA integration</keyword>
<evidence type="ECO:0000256" key="4">
    <source>
        <dbReference type="PIRSR" id="PIRSR606118-50"/>
    </source>
</evidence>
<feature type="region of interest" description="Disordered" evidence="6">
    <location>
        <begin position="260"/>
        <end position="283"/>
    </location>
</feature>
<dbReference type="PROSITE" id="PS51737">
    <property type="entry name" value="RECOMBINASE_DNA_BIND"/>
    <property type="match status" value="1"/>
</dbReference>
<dbReference type="GO" id="GO:0003677">
    <property type="term" value="F:DNA binding"/>
    <property type="evidence" value="ECO:0007669"/>
    <property type="project" value="UniProtKB-KW"/>
</dbReference>
<evidence type="ECO:0000313" key="11">
    <source>
        <dbReference type="Proteomes" id="UP000595847"/>
    </source>
</evidence>
<keyword evidence="3" id="KW-0233">DNA recombination</keyword>
<dbReference type="PANTHER" id="PTHR30461:SF23">
    <property type="entry name" value="DNA RECOMBINASE-RELATED"/>
    <property type="match status" value="1"/>
</dbReference>
<dbReference type="EMBL" id="CP073708">
    <property type="protein sequence ID" value="QUO41096.1"/>
    <property type="molecule type" value="Genomic_DNA"/>
</dbReference>
<evidence type="ECO:0000313" key="9">
    <source>
        <dbReference type="EMBL" id="QQE74012.1"/>
    </source>
</evidence>
<feature type="domain" description="Recombinase" evidence="8">
    <location>
        <begin position="159"/>
        <end position="282"/>
    </location>
</feature>
<protein>
    <submittedName>
        <fullName evidence="9">Recombinase family protein</fullName>
    </submittedName>
</protein>
<dbReference type="Gene3D" id="3.90.1750.20">
    <property type="entry name" value="Putative Large Serine Recombinase, Chain B, Domain 2"/>
    <property type="match status" value="1"/>
</dbReference>
<dbReference type="KEGG" id="bcop:JD108_19505"/>
<dbReference type="InterPro" id="IPR050639">
    <property type="entry name" value="SSR_resolvase"/>
</dbReference>
<evidence type="ECO:0000256" key="1">
    <source>
        <dbReference type="ARBA" id="ARBA00022908"/>
    </source>
</evidence>
<dbReference type="PANTHER" id="PTHR30461">
    <property type="entry name" value="DNA-INVERTASE FROM LAMBDOID PROPHAGE"/>
    <property type="match status" value="1"/>
</dbReference>
<evidence type="ECO:0000256" key="5">
    <source>
        <dbReference type="PROSITE-ProRule" id="PRU10137"/>
    </source>
</evidence>
<evidence type="ECO:0000259" key="7">
    <source>
        <dbReference type="PROSITE" id="PS51736"/>
    </source>
</evidence>
<reference evidence="10" key="2">
    <citation type="submission" date="2021-04" db="EMBL/GenBank/DDBJ databases">
        <title>Brevibacillus composti FJAT-54423, complete genome.</title>
        <authorList>
            <person name="Tang R."/>
        </authorList>
    </citation>
    <scope>NUCLEOTIDE SEQUENCE</scope>
    <source>
        <strain evidence="10">FJAT-54424</strain>
    </source>
</reference>
<dbReference type="InterPro" id="IPR006118">
    <property type="entry name" value="Recombinase_CS"/>
</dbReference>